<protein>
    <submittedName>
        <fullName evidence="2">Uncharacterized protein</fullName>
    </submittedName>
</protein>
<feature type="compositionally biased region" description="Basic and acidic residues" evidence="1">
    <location>
        <begin position="1"/>
        <end position="53"/>
    </location>
</feature>
<reference evidence="3" key="1">
    <citation type="journal article" date="2013" name="Proc. Natl. Acad. Sci. U.S.A.">
        <title>Genome structure and metabolic features in the red seaweed Chondrus crispus shed light on evolution of the Archaeplastida.</title>
        <authorList>
            <person name="Collen J."/>
            <person name="Porcel B."/>
            <person name="Carre W."/>
            <person name="Ball S.G."/>
            <person name="Chaparro C."/>
            <person name="Tonon T."/>
            <person name="Barbeyron T."/>
            <person name="Michel G."/>
            <person name="Noel B."/>
            <person name="Valentin K."/>
            <person name="Elias M."/>
            <person name="Artiguenave F."/>
            <person name="Arun A."/>
            <person name="Aury J.M."/>
            <person name="Barbosa-Neto J.F."/>
            <person name="Bothwell J.H."/>
            <person name="Bouget F.Y."/>
            <person name="Brillet L."/>
            <person name="Cabello-Hurtado F."/>
            <person name="Capella-Gutierrez S."/>
            <person name="Charrier B."/>
            <person name="Cladiere L."/>
            <person name="Cock J.M."/>
            <person name="Coelho S.M."/>
            <person name="Colleoni C."/>
            <person name="Czjzek M."/>
            <person name="Da Silva C."/>
            <person name="Delage L."/>
            <person name="Denoeud F."/>
            <person name="Deschamps P."/>
            <person name="Dittami S.M."/>
            <person name="Gabaldon T."/>
            <person name="Gachon C.M."/>
            <person name="Groisillier A."/>
            <person name="Herve C."/>
            <person name="Jabbari K."/>
            <person name="Katinka M."/>
            <person name="Kloareg B."/>
            <person name="Kowalczyk N."/>
            <person name="Labadie K."/>
            <person name="Leblanc C."/>
            <person name="Lopez P.J."/>
            <person name="McLachlan D.H."/>
            <person name="Meslet-Cladiere L."/>
            <person name="Moustafa A."/>
            <person name="Nehr Z."/>
            <person name="Nyvall Collen P."/>
            <person name="Panaud O."/>
            <person name="Partensky F."/>
            <person name="Poulain J."/>
            <person name="Rensing S.A."/>
            <person name="Rousvoal S."/>
            <person name="Samson G."/>
            <person name="Symeonidi A."/>
            <person name="Weissenbach J."/>
            <person name="Zambounis A."/>
            <person name="Wincker P."/>
            <person name="Boyen C."/>
        </authorList>
    </citation>
    <scope>NUCLEOTIDE SEQUENCE [LARGE SCALE GENOMIC DNA]</scope>
    <source>
        <strain evidence="3">cv. Stackhouse</strain>
    </source>
</reference>
<feature type="region of interest" description="Disordered" evidence="1">
    <location>
        <begin position="1"/>
        <end position="418"/>
    </location>
</feature>
<evidence type="ECO:0000313" key="3">
    <source>
        <dbReference type="Proteomes" id="UP000012073"/>
    </source>
</evidence>
<sequence>MRRPGKEDPYEKRKSLNLDRDAPRERRRSPTYERSEPRESRRSPTYERDDLRGSRTSPPYQRDSPRDGRRSPTYERDSPREGRRSPTSGRDSSRESRRSPYEREDSRDVIRSPSYGTDDPREFRRESSYDRDERRRDDSRAQRSAPSYERDDHRVSRNSKPYDRSSSRKQRKSGAYDRDGSRSLPDSEKSAPGDRERSRLDPRKDPYGEDPRDRRGSSPLEPEKGREKNQDRPGINDNGISAPERTGTKNGPQSSRERSMIDVDRRVPDSSNVQHEMGGRSPAPSLKFRSQAVPARQEEASYRDGKKRRFDSVNDNSREAGWTASNGTRTQDPRSSEGSIRYESSTGSSQRRRLLDRRDLEFKGQESRKERSGEEYRRIDAGPSSRIDGDGRTPDAVAARGSPRTFNPEEHPIVSRGYLNTPMPVTEWRELRHSVLSGTSDVDKLAYKMMQELVLSPVLGINETLLAPLSKAMMSAVNKHYVTPHGIFAKLSDFPTGLLRMDPKYNSELKADADWSQYQTPEYLALCQFRDNLEYTFDNHRHQTKPTSNLRSDAPPRGSFGARNQRKGPGVPLDGMSSPRYQDAVATDPLYTKLIHHYTTCDMQSRSANM</sequence>
<name>R7QP37_CHOCR</name>
<keyword evidence="3" id="KW-1185">Reference proteome</keyword>
<dbReference type="Gramene" id="CDF39523">
    <property type="protein sequence ID" value="CDF39523"/>
    <property type="gene ID" value="CHC_T00000329001"/>
</dbReference>
<dbReference type="Proteomes" id="UP000012073">
    <property type="component" value="Unassembled WGS sequence"/>
</dbReference>
<feature type="compositionally biased region" description="Basic and acidic residues" evidence="1">
    <location>
        <begin position="91"/>
        <end position="110"/>
    </location>
</feature>
<proteinExistence type="predicted"/>
<organism evidence="2 3">
    <name type="scientific">Chondrus crispus</name>
    <name type="common">Carrageen Irish moss</name>
    <name type="synonym">Polymorpha crispa</name>
    <dbReference type="NCBI Taxonomy" id="2769"/>
    <lineage>
        <taxon>Eukaryota</taxon>
        <taxon>Rhodophyta</taxon>
        <taxon>Florideophyceae</taxon>
        <taxon>Rhodymeniophycidae</taxon>
        <taxon>Gigartinales</taxon>
        <taxon>Gigartinaceae</taxon>
        <taxon>Chondrus</taxon>
    </lineage>
</organism>
<gene>
    <name evidence="2" type="ORF">CHC_T00000329001</name>
</gene>
<dbReference type="AlphaFoldDB" id="R7QP37"/>
<feature type="compositionally biased region" description="Polar residues" evidence="1">
    <location>
        <begin position="336"/>
        <end position="349"/>
    </location>
</feature>
<evidence type="ECO:0000256" key="1">
    <source>
        <dbReference type="SAM" id="MobiDB-lite"/>
    </source>
</evidence>
<dbReference type="GeneID" id="17321168"/>
<feature type="compositionally biased region" description="Basic and acidic residues" evidence="1">
    <location>
        <begin position="174"/>
        <end position="231"/>
    </location>
</feature>
<feature type="compositionally biased region" description="Basic and acidic residues" evidence="1">
    <location>
        <begin position="255"/>
        <end position="268"/>
    </location>
</feature>
<feature type="compositionally biased region" description="Basic and acidic residues" evidence="1">
    <location>
        <begin position="118"/>
        <end position="141"/>
    </location>
</feature>
<accession>R7QP37</accession>
<feature type="compositionally biased region" description="Basic and acidic residues" evidence="1">
    <location>
        <begin position="296"/>
        <end position="318"/>
    </location>
</feature>
<dbReference type="OrthoDB" id="6081at2759"/>
<dbReference type="RefSeq" id="XP_005713435.1">
    <property type="nucleotide sequence ID" value="XM_005713378.1"/>
</dbReference>
<feature type="compositionally biased region" description="Basic and acidic residues" evidence="1">
    <location>
        <begin position="356"/>
        <end position="380"/>
    </location>
</feature>
<evidence type="ECO:0000313" key="2">
    <source>
        <dbReference type="EMBL" id="CDF39523.1"/>
    </source>
</evidence>
<dbReference type="KEGG" id="ccp:CHC_T00000329001"/>
<dbReference type="EMBL" id="HG002050">
    <property type="protein sequence ID" value="CDF39523.1"/>
    <property type="molecule type" value="Genomic_DNA"/>
</dbReference>
<feature type="compositionally biased region" description="Basic and acidic residues" evidence="1">
    <location>
        <begin position="148"/>
        <end position="166"/>
    </location>
</feature>
<feature type="compositionally biased region" description="Basic and acidic residues" evidence="1">
    <location>
        <begin position="63"/>
        <end position="84"/>
    </location>
</feature>
<feature type="region of interest" description="Disordered" evidence="1">
    <location>
        <begin position="540"/>
        <end position="578"/>
    </location>
</feature>